<dbReference type="SMART" id="SM00421">
    <property type="entry name" value="HTH_LUXR"/>
    <property type="match status" value="1"/>
</dbReference>
<dbReference type="PROSITE" id="PS50043">
    <property type="entry name" value="HTH_LUXR_2"/>
    <property type="match status" value="1"/>
</dbReference>
<keyword evidence="5" id="KW-1185">Reference proteome</keyword>
<dbReference type="PANTHER" id="PTHR16305">
    <property type="entry name" value="TESTICULAR SOLUBLE ADENYLYL CYCLASE"/>
    <property type="match status" value="1"/>
</dbReference>
<name>A0A8J3Z3V3_9ACTN</name>
<dbReference type="EMBL" id="BOPG01000012">
    <property type="protein sequence ID" value="GIJ54533.1"/>
    <property type="molecule type" value="Genomic_DNA"/>
</dbReference>
<gene>
    <name evidence="4" type="ORF">Vau01_020490</name>
</gene>
<dbReference type="RefSeq" id="WP_203989725.1">
    <property type="nucleotide sequence ID" value="NZ_BOPG01000012.1"/>
</dbReference>
<organism evidence="4 5">
    <name type="scientific">Virgisporangium aurantiacum</name>
    <dbReference type="NCBI Taxonomy" id="175570"/>
    <lineage>
        <taxon>Bacteria</taxon>
        <taxon>Bacillati</taxon>
        <taxon>Actinomycetota</taxon>
        <taxon>Actinomycetes</taxon>
        <taxon>Micromonosporales</taxon>
        <taxon>Micromonosporaceae</taxon>
        <taxon>Virgisporangium</taxon>
    </lineage>
</organism>
<evidence type="ECO:0000256" key="2">
    <source>
        <dbReference type="ARBA" id="ARBA00022840"/>
    </source>
</evidence>
<accession>A0A8J3Z3V3</accession>
<sequence length="919" mass="96971">MTTRLHGRSAECLAIDELLATAADGRGAVLAFVGEPGIGKSALLEYGAHRAAAGARVLVGRGVRSERDLPFGVLDMLLRPVDLDPLDLPVPQRAALAAALATADLPTGGVDRFAVGAGLLTVLTTLARDRPVVAVLDDVQWIDEPSLAALGFVARRLAHDAVALLFAGRGADGVRDLPRIDLAGLDGPATTDLLAERGIPVPPDRVDRLVALTGGNPLALVDLPGLAPDLIDGPAEPLPIGIVLADAYGERIDRLPAATRRALLVTALLHDADTATLFAALASDGADGTVLAAAEDAGLVTVTPAGVRFRHPLVRSACVQRVPHSDRRAAHAVIAGALADDASVHGRARRAWHLASAAYGLDESAAAALHETADRAVLASGYASASAAYERAAQLSAGPEVRAGRLFAAAAAAFNAGRTDRSARLLAAARAAAPAAEEIRAEVEALLGRVQTRSGDTGATFDRLVAEADRVRGHRPDLAVKILAAAFGAAVYSGRGHDALAVIHEATALIADDPGPLAVYCRCAAIIVRTLLGEATDAKELDHELVGSTLDGDLPAEALPLIADMAYGYAVLDAFDRATELHDRLKRIARERSAVGLMVWPIGEQALVDFRRGHWREAYAGILEAEQLAIDTGLVNEIANTRHLRAGIAAARGHRTECVRYANLVLEQSRASGTVVLDLLVQGLLGGLELGLGRPDAALAPLETARRLATETGFQEAMHFPWAADLVEAYVHCGRTADAEPVVEALEAQAALTGRPLTGALAARCRGLVDPLFADHFEEALSLHECAGRPFETARTRLAYGQRLRRQRSRAEARTQLRAAWETFAALGAEGWAERAHRELRATGVELPARLHRGADLLTPQELQVALVVETGASNRQTAERLFVSTKTVEYHLSHVYRKLGITSRADLGAALETTRVRP</sequence>
<dbReference type="CDD" id="cd06170">
    <property type="entry name" value="LuxR_C_like"/>
    <property type="match status" value="1"/>
</dbReference>
<feature type="domain" description="HTH luxR-type" evidence="3">
    <location>
        <begin position="851"/>
        <end position="916"/>
    </location>
</feature>
<comment type="caution">
    <text evidence="4">The sequence shown here is derived from an EMBL/GenBank/DDBJ whole genome shotgun (WGS) entry which is preliminary data.</text>
</comment>
<dbReference type="InterPro" id="IPR011990">
    <property type="entry name" value="TPR-like_helical_dom_sf"/>
</dbReference>
<dbReference type="Pfam" id="PF00196">
    <property type="entry name" value="GerE"/>
    <property type="match status" value="1"/>
</dbReference>
<keyword evidence="2" id="KW-0067">ATP-binding</keyword>
<dbReference type="InterPro" id="IPR041664">
    <property type="entry name" value="AAA_16"/>
</dbReference>
<dbReference type="GO" id="GO:0005737">
    <property type="term" value="C:cytoplasm"/>
    <property type="evidence" value="ECO:0007669"/>
    <property type="project" value="TreeGrafter"/>
</dbReference>
<keyword evidence="1" id="KW-0547">Nucleotide-binding</keyword>
<protein>
    <submittedName>
        <fullName evidence="4">Transcriptional regulator</fullName>
    </submittedName>
</protein>
<dbReference type="PRINTS" id="PR00038">
    <property type="entry name" value="HTHLUXR"/>
</dbReference>
<proteinExistence type="predicted"/>
<dbReference type="PANTHER" id="PTHR16305:SF35">
    <property type="entry name" value="TRANSCRIPTIONAL ACTIVATOR DOMAIN"/>
    <property type="match status" value="1"/>
</dbReference>
<evidence type="ECO:0000259" key="3">
    <source>
        <dbReference type="PROSITE" id="PS50043"/>
    </source>
</evidence>
<dbReference type="AlphaFoldDB" id="A0A8J3Z3V3"/>
<evidence type="ECO:0000313" key="4">
    <source>
        <dbReference type="EMBL" id="GIJ54533.1"/>
    </source>
</evidence>
<dbReference type="GO" id="GO:0004016">
    <property type="term" value="F:adenylate cyclase activity"/>
    <property type="evidence" value="ECO:0007669"/>
    <property type="project" value="TreeGrafter"/>
</dbReference>
<dbReference type="Pfam" id="PF13191">
    <property type="entry name" value="AAA_16"/>
    <property type="match status" value="1"/>
</dbReference>
<dbReference type="GO" id="GO:0006355">
    <property type="term" value="P:regulation of DNA-templated transcription"/>
    <property type="evidence" value="ECO:0007669"/>
    <property type="project" value="InterPro"/>
</dbReference>
<dbReference type="Gene3D" id="1.10.10.10">
    <property type="entry name" value="Winged helix-like DNA-binding domain superfamily/Winged helix DNA-binding domain"/>
    <property type="match status" value="1"/>
</dbReference>
<dbReference type="SUPFAM" id="SSF48452">
    <property type="entry name" value="TPR-like"/>
    <property type="match status" value="1"/>
</dbReference>
<dbReference type="Proteomes" id="UP000612585">
    <property type="component" value="Unassembled WGS sequence"/>
</dbReference>
<reference evidence="4" key="1">
    <citation type="submission" date="2021-01" db="EMBL/GenBank/DDBJ databases">
        <title>Whole genome shotgun sequence of Virgisporangium aurantiacum NBRC 16421.</title>
        <authorList>
            <person name="Komaki H."/>
            <person name="Tamura T."/>
        </authorList>
    </citation>
    <scope>NUCLEOTIDE SEQUENCE</scope>
    <source>
        <strain evidence="4">NBRC 16421</strain>
    </source>
</reference>
<evidence type="ECO:0000313" key="5">
    <source>
        <dbReference type="Proteomes" id="UP000612585"/>
    </source>
</evidence>
<dbReference type="InterPro" id="IPR000792">
    <property type="entry name" value="Tscrpt_reg_LuxR_C"/>
</dbReference>
<dbReference type="GO" id="GO:0005524">
    <property type="term" value="F:ATP binding"/>
    <property type="evidence" value="ECO:0007669"/>
    <property type="project" value="UniProtKB-KW"/>
</dbReference>
<dbReference type="InterPro" id="IPR016032">
    <property type="entry name" value="Sig_transdc_resp-reg_C-effctor"/>
</dbReference>
<dbReference type="InterPro" id="IPR027417">
    <property type="entry name" value="P-loop_NTPase"/>
</dbReference>
<dbReference type="SUPFAM" id="SSF52540">
    <property type="entry name" value="P-loop containing nucleoside triphosphate hydrolases"/>
    <property type="match status" value="1"/>
</dbReference>
<dbReference type="GO" id="GO:0003677">
    <property type="term" value="F:DNA binding"/>
    <property type="evidence" value="ECO:0007669"/>
    <property type="project" value="InterPro"/>
</dbReference>
<evidence type="ECO:0000256" key="1">
    <source>
        <dbReference type="ARBA" id="ARBA00022741"/>
    </source>
</evidence>
<dbReference type="InterPro" id="IPR036388">
    <property type="entry name" value="WH-like_DNA-bd_sf"/>
</dbReference>
<dbReference type="SUPFAM" id="SSF46894">
    <property type="entry name" value="C-terminal effector domain of the bipartite response regulators"/>
    <property type="match status" value="1"/>
</dbReference>